<reference evidence="7" key="1">
    <citation type="submission" date="2023-06" db="EMBL/GenBank/DDBJ databases">
        <title>Genome-scale phylogeny and comparative genomics of the fungal order Sordariales.</title>
        <authorList>
            <consortium name="Lawrence Berkeley National Laboratory"/>
            <person name="Hensen N."/>
            <person name="Bonometti L."/>
            <person name="Westerberg I."/>
            <person name="Brannstrom I.O."/>
            <person name="Guillou S."/>
            <person name="Cros-Aarteil S."/>
            <person name="Calhoun S."/>
            <person name="Haridas S."/>
            <person name="Kuo A."/>
            <person name="Mondo S."/>
            <person name="Pangilinan J."/>
            <person name="Riley R."/>
            <person name="Labutti K."/>
            <person name="Andreopoulos B."/>
            <person name="Lipzen A."/>
            <person name="Chen C."/>
            <person name="Yanf M."/>
            <person name="Daum C."/>
            <person name="Ng V."/>
            <person name="Clum A."/>
            <person name="Steindorff A."/>
            <person name="Ohm R."/>
            <person name="Martin F."/>
            <person name="Silar P."/>
            <person name="Natvig D."/>
            <person name="Lalanne C."/>
            <person name="Gautier V."/>
            <person name="Ament-Velasquez S.L."/>
            <person name="Kruys A."/>
            <person name="Hutchinson M.I."/>
            <person name="Powell A.J."/>
            <person name="Barry K."/>
            <person name="Miller A.N."/>
            <person name="Grigoriev I.V."/>
            <person name="Debuchy R."/>
            <person name="Gladieux P."/>
            <person name="Thoren M.H."/>
            <person name="Johannesson H."/>
        </authorList>
    </citation>
    <scope>NUCLEOTIDE SEQUENCE</scope>
    <source>
        <strain evidence="7">CBS 606.72</strain>
    </source>
</reference>
<keyword evidence="3 6" id="KW-1133">Transmembrane helix</keyword>
<gene>
    <name evidence="7" type="ORF">B0T14DRAFT_589620</name>
</gene>
<comment type="subcellular location">
    <subcellularLocation>
        <location evidence="1">Membrane</location>
        <topology evidence="1">Multi-pass membrane protein</topology>
    </subcellularLocation>
</comment>
<feature type="transmembrane region" description="Helical" evidence="6">
    <location>
        <begin position="206"/>
        <end position="227"/>
    </location>
</feature>
<dbReference type="GO" id="GO:0005886">
    <property type="term" value="C:plasma membrane"/>
    <property type="evidence" value="ECO:0007669"/>
    <property type="project" value="TreeGrafter"/>
</dbReference>
<organism evidence="7 8">
    <name type="scientific">Immersiella caudata</name>
    <dbReference type="NCBI Taxonomy" id="314043"/>
    <lineage>
        <taxon>Eukaryota</taxon>
        <taxon>Fungi</taxon>
        <taxon>Dikarya</taxon>
        <taxon>Ascomycota</taxon>
        <taxon>Pezizomycotina</taxon>
        <taxon>Sordariomycetes</taxon>
        <taxon>Sordariomycetidae</taxon>
        <taxon>Sordariales</taxon>
        <taxon>Lasiosphaeriaceae</taxon>
        <taxon>Immersiella</taxon>
    </lineage>
</organism>
<feature type="transmembrane region" description="Helical" evidence="6">
    <location>
        <begin position="338"/>
        <end position="358"/>
    </location>
</feature>
<dbReference type="InterPro" id="IPR036259">
    <property type="entry name" value="MFS_trans_sf"/>
</dbReference>
<dbReference type="AlphaFoldDB" id="A0AA39WKS0"/>
<evidence type="ECO:0000256" key="6">
    <source>
        <dbReference type="SAM" id="Phobius"/>
    </source>
</evidence>
<dbReference type="Proteomes" id="UP001175000">
    <property type="component" value="Unassembled WGS sequence"/>
</dbReference>
<feature type="transmembrane region" description="Helical" evidence="6">
    <location>
        <begin position="271"/>
        <end position="290"/>
    </location>
</feature>
<evidence type="ECO:0000256" key="3">
    <source>
        <dbReference type="ARBA" id="ARBA00022989"/>
    </source>
</evidence>
<feature type="transmembrane region" description="Helical" evidence="6">
    <location>
        <begin position="400"/>
        <end position="419"/>
    </location>
</feature>
<evidence type="ECO:0000313" key="8">
    <source>
        <dbReference type="Proteomes" id="UP001175000"/>
    </source>
</evidence>
<feature type="transmembrane region" description="Helical" evidence="6">
    <location>
        <begin position="140"/>
        <end position="160"/>
    </location>
</feature>
<evidence type="ECO:0000256" key="1">
    <source>
        <dbReference type="ARBA" id="ARBA00004141"/>
    </source>
</evidence>
<feature type="transmembrane region" description="Helical" evidence="6">
    <location>
        <begin position="239"/>
        <end position="262"/>
    </location>
</feature>
<dbReference type="PANTHER" id="PTHR23501:SF59">
    <property type="entry name" value="MAJOR FACILITATOR SUPERFAMILY (MFS) PROFILE DOMAIN-CONTAINING PROTEIN-RELATED"/>
    <property type="match status" value="1"/>
</dbReference>
<feature type="region of interest" description="Disordered" evidence="5">
    <location>
        <begin position="456"/>
        <end position="494"/>
    </location>
</feature>
<feature type="transmembrane region" description="Helical" evidence="6">
    <location>
        <begin position="166"/>
        <end position="185"/>
    </location>
</feature>
<feature type="compositionally biased region" description="Low complexity" evidence="5">
    <location>
        <begin position="457"/>
        <end position="472"/>
    </location>
</feature>
<feature type="transmembrane region" description="Helical" evidence="6">
    <location>
        <begin position="296"/>
        <end position="317"/>
    </location>
</feature>
<name>A0AA39WKS0_9PEZI</name>
<keyword evidence="2 6" id="KW-0812">Transmembrane</keyword>
<feature type="transmembrane region" description="Helical" evidence="6">
    <location>
        <begin position="58"/>
        <end position="79"/>
    </location>
</feature>
<proteinExistence type="predicted"/>
<dbReference type="InterPro" id="IPR011701">
    <property type="entry name" value="MFS"/>
</dbReference>
<dbReference type="Pfam" id="PF07690">
    <property type="entry name" value="MFS_1"/>
    <property type="match status" value="1"/>
</dbReference>
<evidence type="ECO:0000256" key="5">
    <source>
        <dbReference type="SAM" id="MobiDB-lite"/>
    </source>
</evidence>
<keyword evidence="8" id="KW-1185">Reference proteome</keyword>
<dbReference type="SUPFAM" id="SSF103473">
    <property type="entry name" value="MFS general substrate transporter"/>
    <property type="match status" value="1"/>
</dbReference>
<dbReference type="PANTHER" id="PTHR23501">
    <property type="entry name" value="MAJOR FACILITATOR SUPERFAMILY"/>
    <property type="match status" value="1"/>
</dbReference>
<feature type="transmembrane region" description="Helical" evidence="6">
    <location>
        <begin position="27"/>
        <end position="46"/>
    </location>
</feature>
<dbReference type="Gene3D" id="1.20.1250.20">
    <property type="entry name" value="MFS general substrate transporter like domains"/>
    <property type="match status" value="1"/>
</dbReference>
<evidence type="ECO:0000256" key="4">
    <source>
        <dbReference type="ARBA" id="ARBA00023136"/>
    </source>
</evidence>
<dbReference type="EMBL" id="JAULSU010000005">
    <property type="protein sequence ID" value="KAK0617176.1"/>
    <property type="molecule type" value="Genomic_DNA"/>
</dbReference>
<evidence type="ECO:0000256" key="2">
    <source>
        <dbReference type="ARBA" id="ARBA00022692"/>
    </source>
</evidence>
<sequence>MGTVFSLTATIFQQPIAEISHVVGRKPAFLLVLAVFAAGSTVAAMADNMATLLIGRSMQGFASGGTVLAAIVLTDLIELRDRATWLSVQNATQALGLRWLFWINLPAIAAAAAGLGVLLGFDRPEDGVLRNLKKVDWMGIAIFMPSAVALLVPFTMAGIFFSWRSWQAIMSLLLGIFGLTALALHQRFVAKNPMFRASLFTNWATVFGFLGQAAFGVCVNMIFYYLVIYWSGVRGFSEILTGVALLPETFAIPIAAIVCGLIMRQKNKIRWAMWVGWPLTSLSIGFLWFLDTKTPLPVLILINAGVGLGAGTIASALNVSILATTKREDNGHAMAMGWLFKSAGMCMGIAIGTAVFTVQMERELEKIGGADMTAQSFLRALKEVKDDPTGREVIVNTLRILWLICCVLSGTVGLLCCSVKYPPLYDPRQIAGAEGGSSGQPIRVFTEKQSYHLSVGSMSTTASSGRESSSGECTPSKGTSVKSESKRALFGCCR</sequence>
<feature type="transmembrane region" description="Helical" evidence="6">
    <location>
        <begin position="99"/>
        <end position="119"/>
    </location>
</feature>
<evidence type="ECO:0000313" key="7">
    <source>
        <dbReference type="EMBL" id="KAK0617176.1"/>
    </source>
</evidence>
<keyword evidence="4 6" id="KW-0472">Membrane</keyword>
<accession>A0AA39WKS0</accession>
<dbReference type="GO" id="GO:0022857">
    <property type="term" value="F:transmembrane transporter activity"/>
    <property type="evidence" value="ECO:0007669"/>
    <property type="project" value="InterPro"/>
</dbReference>
<comment type="caution">
    <text evidence="7">The sequence shown here is derived from an EMBL/GenBank/DDBJ whole genome shotgun (WGS) entry which is preliminary data.</text>
</comment>
<protein>
    <submittedName>
        <fullName evidence="7">Major facilitator superfamily domain-containing protein</fullName>
    </submittedName>
</protein>
<dbReference type="Gene3D" id="1.20.1720.10">
    <property type="entry name" value="Multidrug resistance protein D"/>
    <property type="match status" value="1"/>
</dbReference>